<accession>A0ABD3RCD2</accession>
<dbReference type="EMBL" id="JALLPB020000312">
    <property type="protein sequence ID" value="KAL3810669.1"/>
    <property type="molecule type" value="Genomic_DNA"/>
</dbReference>
<name>A0ABD3RCD2_9STRA</name>
<evidence type="ECO:0000313" key="1">
    <source>
        <dbReference type="EMBL" id="KAL3810669.1"/>
    </source>
</evidence>
<sequence>MKLTIVFRLDLNDSSDGGDRNMSRSTGITSDQTMKRLIAESNRGKTRDGFSKSCNVNWLAKI</sequence>
<protein>
    <submittedName>
        <fullName evidence="1">Uncharacterized protein</fullName>
    </submittedName>
</protein>
<evidence type="ECO:0000313" key="2">
    <source>
        <dbReference type="Proteomes" id="UP001530377"/>
    </source>
</evidence>
<dbReference type="Proteomes" id="UP001530377">
    <property type="component" value="Unassembled WGS sequence"/>
</dbReference>
<dbReference type="AlphaFoldDB" id="A0ABD3RCD2"/>
<organism evidence="1 2">
    <name type="scientific">Cyclostephanos tholiformis</name>
    <dbReference type="NCBI Taxonomy" id="382380"/>
    <lineage>
        <taxon>Eukaryota</taxon>
        <taxon>Sar</taxon>
        <taxon>Stramenopiles</taxon>
        <taxon>Ochrophyta</taxon>
        <taxon>Bacillariophyta</taxon>
        <taxon>Coscinodiscophyceae</taxon>
        <taxon>Thalassiosirophycidae</taxon>
        <taxon>Stephanodiscales</taxon>
        <taxon>Stephanodiscaceae</taxon>
        <taxon>Cyclostephanos</taxon>
    </lineage>
</organism>
<keyword evidence="2" id="KW-1185">Reference proteome</keyword>
<reference evidence="1 2" key="1">
    <citation type="submission" date="2024-10" db="EMBL/GenBank/DDBJ databases">
        <title>Updated reference genomes for cyclostephanoid diatoms.</title>
        <authorList>
            <person name="Roberts W.R."/>
            <person name="Alverson A.J."/>
        </authorList>
    </citation>
    <scope>NUCLEOTIDE SEQUENCE [LARGE SCALE GENOMIC DNA]</scope>
    <source>
        <strain evidence="1 2">AJA228-03</strain>
    </source>
</reference>
<comment type="caution">
    <text evidence="1">The sequence shown here is derived from an EMBL/GenBank/DDBJ whole genome shotgun (WGS) entry which is preliminary data.</text>
</comment>
<gene>
    <name evidence="1" type="ORF">ACHAXA_003273</name>
</gene>
<proteinExistence type="predicted"/>